<dbReference type="Gene3D" id="3.30.1330.10">
    <property type="entry name" value="PurM-like, N-terminal domain"/>
    <property type="match status" value="1"/>
</dbReference>
<evidence type="ECO:0000256" key="16">
    <source>
        <dbReference type="ARBA" id="ARBA00023166"/>
    </source>
</evidence>
<dbReference type="FunFam" id="3.30.1330.10:FF:000001">
    <property type="entry name" value="Phosphoribosylformylglycinamidine cyclo-ligase"/>
    <property type="match status" value="1"/>
</dbReference>
<feature type="domain" description="PurM-like C-terminal" evidence="22">
    <location>
        <begin position="535"/>
        <end position="699"/>
    </location>
</feature>
<comment type="function">
    <text evidence="19">Commits homoserine to the threonine biosynthesis pathway by catalyzing its O-phosphorylation.</text>
</comment>
<keyword evidence="25" id="KW-1185">Reference proteome</keyword>
<evidence type="ECO:0000256" key="13">
    <source>
        <dbReference type="ARBA" id="ARBA00022777"/>
    </source>
</evidence>
<dbReference type="GO" id="GO:0004413">
    <property type="term" value="F:homoserine kinase activity"/>
    <property type="evidence" value="ECO:0007669"/>
    <property type="project" value="UniProtKB-EC"/>
</dbReference>
<evidence type="ECO:0000256" key="10">
    <source>
        <dbReference type="ARBA" id="ARBA00022697"/>
    </source>
</evidence>
<keyword evidence="15" id="KW-0756">Sterol biosynthesis</keyword>
<dbReference type="Gene3D" id="3.30.230.10">
    <property type="match status" value="1"/>
</dbReference>
<evidence type="ECO:0000256" key="19">
    <source>
        <dbReference type="ARBA" id="ARBA00054121"/>
    </source>
</evidence>
<dbReference type="InterPro" id="IPR006204">
    <property type="entry name" value="GHMP_kinase_N_dom"/>
</dbReference>
<feature type="domain" description="GHMP kinase C-terminal" evidence="23">
    <location>
        <begin position="263"/>
        <end position="323"/>
    </location>
</feature>
<dbReference type="SUPFAM" id="SSF55326">
    <property type="entry name" value="PurM N-terminal domain-like"/>
    <property type="match status" value="1"/>
</dbReference>
<feature type="domain" description="PurM-like N-terminal" evidence="21">
    <location>
        <begin position="416"/>
        <end position="519"/>
    </location>
</feature>
<sequence length="710" mass="75677">MTTLIKIPCSSANIGPGFDVIGLALNLYLELEVTVTRKDSSEHSLNCNITYEGVGAEDVPLVAEDNLVTRTAVYVLRCHGIRAFPAETHVHVKNPIPLGRGLGSSAAAIVGGVHLANEVGNLQLSKARMLDYCLMEERHPDNVAAALYGGFVGTYLNELSPEDTERLEIPLSEVLPQSAGGVDTGLRPPEPPLNIGHYTKFNWSSAIKCICIIPQFEVSTAKARAVLPESYSRKDAIFNMQRLAVLTTALGQSTPDPDMIYTAMQDKLHQPYRRELIPGLTEILQSVTPQSHRGLLGICLSGAGPTILALATENFDSIANHLLDQFKKEGITCNWKLLEPAEEGTTVVRPSSSKLQAGDAMTYASSGVSIDAGNELVKRIKASTASTKRPGADGEIGGFGGLLDLQAAGYTEAPILVGAIDGIGTKVKIAFEMGKHDTVGIDLVAMNVNDLVVQGAEPLMFLDYYACSKLDVESAAKFVEGVAKGCRQSGAALVGGETAEMPGIYQAGEYDAGGAAIGAIKKGVPILPDTASMAEGDVLLGLASSGVHSNGFSLVRKIVERSGLSFHDSAPWSEGENIGTALLTPTRIYVKPLLAATRRGLIKGMAHITGGGLSENIPRMLPKTLAAELDAKTWPVPEVFKWLKQAGRLEHSEFARTFNTGLGMVLVVDHSNVKAATKILQEWGEKVFTVGTLAKRVNEDCIVQNMDVWG</sequence>
<dbReference type="FunFam" id="3.30.70.890:FF:000016">
    <property type="entry name" value="Homoserine kinase"/>
    <property type="match status" value="1"/>
</dbReference>
<dbReference type="InterPro" id="IPR036676">
    <property type="entry name" value="PurM-like_C_sf"/>
</dbReference>
<dbReference type="SUPFAM" id="SSF54211">
    <property type="entry name" value="Ribosomal protein S5 domain 2-like"/>
    <property type="match status" value="1"/>
</dbReference>
<dbReference type="Pfam" id="PF02769">
    <property type="entry name" value="AIRS_C"/>
    <property type="match status" value="1"/>
</dbReference>
<keyword evidence="11" id="KW-0547">Nucleotide-binding</keyword>
<keyword evidence="15" id="KW-0444">Lipid biosynthesis</keyword>
<evidence type="ECO:0000256" key="8">
    <source>
        <dbReference type="ARBA" id="ARBA00022605"/>
    </source>
</evidence>
<dbReference type="SUPFAM" id="SSF55060">
    <property type="entry name" value="GHMP Kinase, C-terminal domain"/>
    <property type="match status" value="1"/>
</dbReference>
<comment type="pathway">
    <text evidence="2">Amino-acid biosynthesis; L-threonine biosynthesis; L-threonine from L-aspartate: step 4/5.</text>
</comment>
<evidence type="ECO:0000256" key="9">
    <source>
        <dbReference type="ARBA" id="ARBA00022679"/>
    </source>
</evidence>
<dbReference type="InterPro" id="IPR013750">
    <property type="entry name" value="GHMP_kinase_C_dom"/>
</dbReference>
<dbReference type="GO" id="GO:0046084">
    <property type="term" value="P:adenine biosynthetic process"/>
    <property type="evidence" value="ECO:0007669"/>
    <property type="project" value="TreeGrafter"/>
</dbReference>
<dbReference type="NCBIfam" id="TIGR00191">
    <property type="entry name" value="thrB"/>
    <property type="match status" value="1"/>
</dbReference>
<dbReference type="EC" id="6.3.3.1" evidence="5"/>
<dbReference type="NCBIfam" id="TIGR00878">
    <property type="entry name" value="purM"/>
    <property type="match status" value="1"/>
</dbReference>
<accession>A0A9P4GYX3</accession>
<evidence type="ECO:0000256" key="1">
    <source>
        <dbReference type="ARBA" id="ARBA00004686"/>
    </source>
</evidence>
<name>A0A9P4GYX3_9PLEO</name>
<evidence type="ECO:0000256" key="3">
    <source>
        <dbReference type="ARBA" id="ARBA00007370"/>
    </source>
</evidence>
<dbReference type="PROSITE" id="PS00627">
    <property type="entry name" value="GHMP_KINASES_ATP"/>
    <property type="match status" value="1"/>
</dbReference>
<comment type="caution">
    <text evidence="24">The sequence shown here is derived from an EMBL/GenBank/DDBJ whole genome shotgun (WGS) entry which is preliminary data.</text>
</comment>
<keyword evidence="9" id="KW-0808">Transferase</keyword>
<dbReference type="Proteomes" id="UP000799777">
    <property type="component" value="Unassembled WGS sequence"/>
</dbReference>
<dbReference type="InterPro" id="IPR010918">
    <property type="entry name" value="PurM-like_C_dom"/>
</dbReference>
<dbReference type="OrthoDB" id="2018833at2759"/>
<evidence type="ECO:0000313" key="25">
    <source>
        <dbReference type="Proteomes" id="UP000799777"/>
    </source>
</evidence>
<keyword evidence="10" id="KW-0791">Threonine biosynthesis</keyword>
<dbReference type="GO" id="GO:0005829">
    <property type="term" value="C:cytosol"/>
    <property type="evidence" value="ECO:0007669"/>
    <property type="project" value="TreeGrafter"/>
</dbReference>
<dbReference type="InterPro" id="IPR006203">
    <property type="entry name" value="GHMP_knse_ATP-bd_CS"/>
</dbReference>
<dbReference type="PANTHER" id="PTHR10520:SF12">
    <property type="entry name" value="TRIFUNCTIONAL PURINE BIOSYNTHETIC PROTEIN ADENOSINE-3"/>
    <property type="match status" value="1"/>
</dbReference>
<dbReference type="SUPFAM" id="SSF56042">
    <property type="entry name" value="PurM C-terminal domain-like"/>
    <property type="match status" value="1"/>
</dbReference>
<keyword evidence="17" id="KW-0753">Steroid metabolism</keyword>
<dbReference type="GO" id="GO:0006189">
    <property type="term" value="P:'de novo' IMP biosynthetic process"/>
    <property type="evidence" value="ECO:0007669"/>
    <property type="project" value="InterPro"/>
</dbReference>
<dbReference type="FunFam" id="3.30.230.10:FF:000068">
    <property type="entry name" value="Homoserine kinase"/>
    <property type="match status" value="1"/>
</dbReference>
<gene>
    <name evidence="24" type="ORF">EK21DRAFT_118170</name>
</gene>
<evidence type="ECO:0000256" key="17">
    <source>
        <dbReference type="ARBA" id="ARBA00023221"/>
    </source>
</evidence>
<organism evidence="24 25">
    <name type="scientific">Setomelanomma holmii</name>
    <dbReference type="NCBI Taxonomy" id="210430"/>
    <lineage>
        <taxon>Eukaryota</taxon>
        <taxon>Fungi</taxon>
        <taxon>Dikarya</taxon>
        <taxon>Ascomycota</taxon>
        <taxon>Pezizomycotina</taxon>
        <taxon>Dothideomycetes</taxon>
        <taxon>Pleosporomycetidae</taxon>
        <taxon>Pleosporales</taxon>
        <taxon>Pleosporineae</taxon>
        <taxon>Phaeosphaeriaceae</taxon>
        <taxon>Setomelanomma</taxon>
    </lineage>
</organism>
<dbReference type="HAMAP" id="MF_00741">
    <property type="entry name" value="AIRS"/>
    <property type="match status" value="1"/>
</dbReference>
<dbReference type="AlphaFoldDB" id="A0A9P4GYX3"/>
<dbReference type="Pfam" id="PF08544">
    <property type="entry name" value="GHMP_kinases_C"/>
    <property type="match status" value="1"/>
</dbReference>
<keyword evidence="13" id="KW-0418">Kinase</keyword>
<keyword evidence="12" id="KW-0658">Purine biosynthesis</keyword>
<evidence type="ECO:0000256" key="2">
    <source>
        <dbReference type="ARBA" id="ARBA00005015"/>
    </source>
</evidence>
<comment type="catalytic activity">
    <reaction evidence="18">
        <text>L-homoserine + ATP = O-phospho-L-homoserine + ADP + H(+)</text>
        <dbReference type="Rhea" id="RHEA:13985"/>
        <dbReference type="ChEBI" id="CHEBI:15378"/>
        <dbReference type="ChEBI" id="CHEBI:30616"/>
        <dbReference type="ChEBI" id="CHEBI:57476"/>
        <dbReference type="ChEBI" id="CHEBI:57590"/>
        <dbReference type="ChEBI" id="CHEBI:456216"/>
        <dbReference type="EC" id="2.7.1.39"/>
    </reaction>
    <physiologicalReaction direction="left-to-right" evidence="18">
        <dbReference type="Rhea" id="RHEA:13986"/>
    </physiologicalReaction>
</comment>
<keyword evidence="17" id="KW-0443">Lipid metabolism</keyword>
<keyword evidence="7" id="KW-0436">Ligase</keyword>
<evidence type="ECO:0000256" key="14">
    <source>
        <dbReference type="ARBA" id="ARBA00022840"/>
    </source>
</evidence>
<evidence type="ECO:0000256" key="6">
    <source>
        <dbReference type="ARBA" id="ARBA00017858"/>
    </source>
</evidence>
<dbReference type="InterPro" id="IPR036921">
    <property type="entry name" value="PurM-like_N_sf"/>
</dbReference>
<evidence type="ECO:0000259" key="21">
    <source>
        <dbReference type="Pfam" id="PF00586"/>
    </source>
</evidence>
<proteinExistence type="inferred from homology"/>
<dbReference type="InterPro" id="IPR016188">
    <property type="entry name" value="PurM-like_N"/>
</dbReference>
<dbReference type="InterPro" id="IPR036554">
    <property type="entry name" value="GHMP_kinase_C_sf"/>
</dbReference>
<evidence type="ECO:0000256" key="4">
    <source>
        <dbReference type="ARBA" id="ARBA00012078"/>
    </source>
</evidence>
<dbReference type="PANTHER" id="PTHR10520">
    <property type="entry name" value="TRIFUNCTIONAL PURINE BIOSYNTHETIC PROTEIN ADENOSINE-3-RELATED"/>
    <property type="match status" value="1"/>
</dbReference>
<evidence type="ECO:0000256" key="11">
    <source>
        <dbReference type="ARBA" id="ARBA00022741"/>
    </source>
</evidence>
<keyword evidence="8" id="KW-0028">Amino-acid biosynthesis</keyword>
<keyword evidence="14" id="KW-0067">ATP-binding</keyword>
<dbReference type="Pfam" id="PF00586">
    <property type="entry name" value="AIRS"/>
    <property type="match status" value="1"/>
</dbReference>
<evidence type="ECO:0000256" key="7">
    <source>
        <dbReference type="ARBA" id="ARBA00022598"/>
    </source>
</evidence>
<dbReference type="InterPro" id="IPR020568">
    <property type="entry name" value="Ribosomal_Su5_D2-typ_SF"/>
</dbReference>
<dbReference type="InterPro" id="IPR014721">
    <property type="entry name" value="Ribsml_uS5_D2-typ_fold_subgr"/>
</dbReference>
<evidence type="ECO:0000256" key="15">
    <source>
        <dbReference type="ARBA" id="ARBA00023011"/>
    </source>
</evidence>
<dbReference type="GO" id="GO:0005524">
    <property type="term" value="F:ATP binding"/>
    <property type="evidence" value="ECO:0007669"/>
    <property type="project" value="UniProtKB-KW"/>
</dbReference>
<comment type="pathway">
    <text evidence="1">Purine metabolism; IMP biosynthesis via de novo pathway; 5-amino-1-(5-phospho-D-ribosyl)imidazole from N(2)-formyl-N(1)-(5-phospho-D-ribosyl)glycinamide: step 2/2.</text>
</comment>
<dbReference type="InterPro" id="IPR000870">
    <property type="entry name" value="Homoserine_kinase"/>
</dbReference>
<evidence type="ECO:0000313" key="24">
    <source>
        <dbReference type="EMBL" id="KAF2024065.1"/>
    </source>
</evidence>
<feature type="domain" description="GHMP kinase N-terminal" evidence="20">
    <location>
        <begin position="66"/>
        <end position="150"/>
    </location>
</feature>
<dbReference type="Pfam" id="PF00288">
    <property type="entry name" value="GHMP_kinases_N"/>
    <property type="match status" value="1"/>
</dbReference>
<dbReference type="GO" id="GO:0004637">
    <property type="term" value="F:phosphoribosylamine-glycine ligase activity"/>
    <property type="evidence" value="ECO:0007669"/>
    <property type="project" value="TreeGrafter"/>
</dbReference>
<evidence type="ECO:0000256" key="12">
    <source>
        <dbReference type="ARBA" id="ARBA00022755"/>
    </source>
</evidence>
<reference evidence="24" key="1">
    <citation type="journal article" date="2020" name="Stud. Mycol.">
        <title>101 Dothideomycetes genomes: a test case for predicting lifestyles and emergence of pathogens.</title>
        <authorList>
            <person name="Haridas S."/>
            <person name="Albert R."/>
            <person name="Binder M."/>
            <person name="Bloem J."/>
            <person name="Labutti K."/>
            <person name="Salamov A."/>
            <person name="Andreopoulos B."/>
            <person name="Baker S."/>
            <person name="Barry K."/>
            <person name="Bills G."/>
            <person name="Bluhm B."/>
            <person name="Cannon C."/>
            <person name="Castanera R."/>
            <person name="Culley D."/>
            <person name="Daum C."/>
            <person name="Ezra D."/>
            <person name="Gonzalez J."/>
            <person name="Henrissat B."/>
            <person name="Kuo A."/>
            <person name="Liang C."/>
            <person name="Lipzen A."/>
            <person name="Lutzoni F."/>
            <person name="Magnuson J."/>
            <person name="Mondo S."/>
            <person name="Nolan M."/>
            <person name="Ohm R."/>
            <person name="Pangilinan J."/>
            <person name="Park H.-J."/>
            <person name="Ramirez L."/>
            <person name="Alfaro M."/>
            <person name="Sun H."/>
            <person name="Tritt A."/>
            <person name="Yoshinaga Y."/>
            <person name="Zwiers L.-H."/>
            <person name="Turgeon B."/>
            <person name="Goodwin S."/>
            <person name="Spatafora J."/>
            <person name="Crous P."/>
            <person name="Grigoriev I."/>
        </authorList>
    </citation>
    <scope>NUCLEOTIDE SEQUENCE</scope>
    <source>
        <strain evidence="24">CBS 110217</strain>
    </source>
</reference>
<evidence type="ECO:0000256" key="18">
    <source>
        <dbReference type="ARBA" id="ARBA00049913"/>
    </source>
</evidence>
<dbReference type="Gene3D" id="3.90.650.10">
    <property type="entry name" value="PurM-like C-terminal domain"/>
    <property type="match status" value="1"/>
</dbReference>
<evidence type="ECO:0000259" key="20">
    <source>
        <dbReference type="Pfam" id="PF00288"/>
    </source>
</evidence>
<keyword evidence="15" id="KW-0752">Steroid biosynthesis</keyword>
<dbReference type="EC" id="2.7.1.39" evidence="4"/>
<dbReference type="GO" id="GO:0016126">
    <property type="term" value="P:sterol biosynthetic process"/>
    <property type="evidence" value="ECO:0007669"/>
    <property type="project" value="UniProtKB-KW"/>
</dbReference>
<evidence type="ECO:0000259" key="22">
    <source>
        <dbReference type="Pfam" id="PF02769"/>
    </source>
</evidence>
<dbReference type="CDD" id="cd02196">
    <property type="entry name" value="PurM"/>
    <property type="match status" value="1"/>
</dbReference>
<keyword evidence="16" id="KW-1207">Sterol metabolism</keyword>
<evidence type="ECO:0000259" key="23">
    <source>
        <dbReference type="Pfam" id="PF08544"/>
    </source>
</evidence>
<dbReference type="GO" id="GO:0009088">
    <property type="term" value="P:threonine biosynthetic process"/>
    <property type="evidence" value="ECO:0007669"/>
    <property type="project" value="UniProtKB-KW"/>
</dbReference>
<dbReference type="PRINTS" id="PR00958">
    <property type="entry name" value="HOMSERKINASE"/>
</dbReference>
<dbReference type="HAMAP" id="MF_00384">
    <property type="entry name" value="Homoser_kinase"/>
    <property type="match status" value="1"/>
</dbReference>
<dbReference type="EMBL" id="ML978311">
    <property type="protein sequence ID" value="KAF2024065.1"/>
    <property type="molecule type" value="Genomic_DNA"/>
</dbReference>
<evidence type="ECO:0000256" key="5">
    <source>
        <dbReference type="ARBA" id="ARBA00013047"/>
    </source>
</evidence>
<dbReference type="InterPro" id="IPR004733">
    <property type="entry name" value="PurM_cligase"/>
</dbReference>
<dbReference type="Gene3D" id="3.30.70.890">
    <property type="entry name" value="GHMP kinase, C-terminal domain"/>
    <property type="match status" value="1"/>
</dbReference>
<dbReference type="GO" id="GO:0004641">
    <property type="term" value="F:phosphoribosylformylglycinamidine cyclo-ligase activity"/>
    <property type="evidence" value="ECO:0007669"/>
    <property type="project" value="UniProtKB-EC"/>
</dbReference>
<comment type="similarity">
    <text evidence="3">Belongs to the GHMP kinase family. Homoserine kinase subfamily.</text>
</comment>
<dbReference type="FunFam" id="3.90.650.10:FF:000007">
    <property type="entry name" value="Trifunctional purine biosynthetic protein adenosine-3"/>
    <property type="match status" value="1"/>
</dbReference>
<protein>
    <recommendedName>
        <fullName evidence="6">Homoserine kinase</fullName>
        <ecNumber evidence="4">2.7.1.39</ecNumber>
        <ecNumber evidence="5">6.3.3.1</ecNumber>
    </recommendedName>
</protein>